<dbReference type="AlphaFoldDB" id="W0RQC5"/>
<accession>W0RQC5</accession>
<gene>
    <name evidence="2" type="ORF">J421_5391</name>
</gene>
<dbReference type="PANTHER" id="PTHR35458">
    <property type="entry name" value="SLR0755 PROTEIN"/>
    <property type="match status" value="1"/>
</dbReference>
<feature type="domain" description="NYN" evidence="1">
    <location>
        <begin position="10"/>
        <end position="185"/>
    </location>
</feature>
<dbReference type="InterPro" id="IPR021139">
    <property type="entry name" value="NYN"/>
</dbReference>
<dbReference type="EMBL" id="CP007129">
    <property type="protein sequence ID" value="AHG92926.1"/>
    <property type="molecule type" value="Genomic_DNA"/>
</dbReference>
<proteinExistence type="predicted"/>
<evidence type="ECO:0000313" key="3">
    <source>
        <dbReference type="Proteomes" id="UP000019151"/>
    </source>
</evidence>
<keyword evidence="3" id="KW-1185">Reference proteome</keyword>
<dbReference type="Pfam" id="PF01936">
    <property type="entry name" value="NYN"/>
    <property type="match status" value="1"/>
</dbReference>
<dbReference type="OrthoDB" id="9800236at2"/>
<protein>
    <submittedName>
        <fullName evidence="2">NYN domain, limkain-b1-type</fullName>
    </submittedName>
</protein>
<name>W0RQC5_9BACT</name>
<dbReference type="KEGG" id="gba:J421_5391"/>
<evidence type="ECO:0000259" key="1">
    <source>
        <dbReference type="Pfam" id="PF01936"/>
    </source>
</evidence>
<dbReference type="InterPro" id="IPR047140">
    <property type="entry name" value="LabA"/>
</dbReference>
<dbReference type="PANTHER" id="PTHR35458:SF8">
    <property type="entry name" value="SLR0650 PROTEIN"/>
    <property type="match status" value="1"/>
</dbReference>
<sequence length="198" mass="22786">MTRPFPSFRRMMVFVDGENLTMRYQAMVTIGWEPRHDMIHRRNALLWHPGNTQLALTGNHEVLRATYYTSTTGGLDEQNALREQIQGLTFSKNPDDRVINRLTGRVFHRDKNTNRSKGVDIQLAVDVLNHVHFNHVDTVYLLSGDGDYLPLVDEVQRSGKQLYLAAFSEGLSTALKERADEFYCLDHNVFPRGTPVRR</sequence>
<dbReference type="HOGENOM" id="CLU_1329489_0_0_0"/>
<reference evidence="2 3" key="1">
    <citation type="journal article" date="2014" name="Genome Announc.">
        <title>Genome Sequence and Methylome of Soil Bacterium Gemmatirosa kalamazoonensis KBS708T, a Member of the Rarely Cultivated Gemmatimonadetes Phylum.</title>
        <authorList>
            <person name="Debruyn J.M."/>
            <person name="Radosevich M."/>
            <person name="Wommack K.E."/>
            <person name="Polson S.W."/>
            <person name="Hauser L.J."/>
            <person name="Fawaz M.N."/>
            <person name="Korlach J."/>
            <person name="Tsai Y.C."/>
        </authorList>
    </citation>
    <scope>NUCLEOTIDE SEQUENCE [LARGE SCALE GENOMIC DNA]</scope>
    <source>
        <strain evidence="2 3">KBS708</strain>
        <plasmid evidence="3">Plasmid 1</plasmid>
    </source>
</reference>
<dbReference type="RefSeq" id="WP_104023329.1">
    <property type="nucleotide sequence ID" value="NZ_CP007129.1"/>
</dbReference>
<dbReference type="GO" id="GO:0004540">
    <property type="term" value="F:RNA nuclease activity"/>
    <property type="evidence" value="ECO:0007669"/>
    <property type="project" value="InterPro"/>
</dbReference>
<dbReference type="Proteomes" id="UP000019151">
    <property type="component" value="Plasmid 1"/>
</dbReference>
<organism evidence="2 3">
    <name type="scientific">Gemmatirosa kalamazoonensis</name>
    <dbReference type="NCBI Taxonomy" id="861299"/>
    <lineage>
        <taxon>Bacteria</taxon>
        <taxon>Pseudomonadati</taxon>
        <taxon>Gemmatimonadota</taxon>
        <taxon>Gemmatimonadia</taxon>
        <taxon>Gemmatimonadales</taxon>
        <taxon>Gemmatimonadaceae</taxon>
        <taxon>Gemmatirosa</taxon>
    </lineage>
</organism>
<keyword evidence="2" id="KW-0614">Plasmid</keyword>
<evidence type="ECO:0000313" key="2">
    <source>
        <dbReference type="EMBL" id="AHG92926.1"/>
    </source>
</evidence>
<dbReference type="InParanoid" id="W0RQC5"/>
<geneLocation type="plasmid" evidence="2 3">
    <name>1</name>
</geneLocation>
<dbReference type="Gene3D" id="3.40.50.1010">
    <property type="entry name" value="5'-nuclease"/>
    <property type="match status" value="1"/>
</dbReference>